<gene>
    <name evidence="5" type="ORF">PODLI_1B022206</name>
</gene>
<feature type="compositionally biased region" description="Basic residues" evidence="4">
    <location>
        <begin position="170"/>
        <end position="186"/>
    </location>
</feature>
<proteinExistence type="inferred from homology"/>
<protein>
    <submittedName>
        <fullName evidence="5">DNA-directed RNA polymerase III subunit RPC7 isoform X1</fullName>
    </submittedName>
</protein>
<accession>A0AA35PFQ5</accession>
<evidence type="ECO:0000256" key="4">
    <source>
        <dbReference type="SAM" id="MobiDB-lite"/>
    </source>
</evidence>
<feature type="compositionally biased region" description="Acidic residues" evidence="4">
    <location>
        <begin position="210"/>
        <end position="240"/>
    </location>
</feature>
<dbReference type="GO" id="GO:0006383">
    <property type="term" value="P:transcription by RNA polymerase III"/>
    <property type="evidence" value="ECO:0007669"/>
    <property type="project" value="InterPro"/>
</dbReference>
<sequence length="265" mass="30308">MVLDVLLNKRHGSPDASPFKIFRESRRRVVCSRQLRLGLSRAVPSAHPGEEFDMARSGRGRGRAALTFDIAAIGFVKGEALPEAVFGPSPLYPTTDYKPIPLKTGEDADYLLALKQELRGAMKRMPYFMTKKNESEGFVPVERYSKKYLQMNEKDLEWTPDWRRLPRELKPKKKTEKAGGKPKKAKTATPKANVDVLKKIEELEKKGDEEKSDEEEKDKEEEEEGEPEEYEEEEHEEENDYIASYFEDGDDYGAGSDDDMDEATY</sequence>
<dbReference type="AlphaFoldDB" id="A0AA35PFQ5"/>
<comment type="similarity">
    <text evidence="2">Belongs to the eukaryotic RPC7 RNA polymerase subunit family.</text>
</comment>
<dbReference type="Proteomes" id="UP001178461">
    <property type="component" value="Chromosome 11"/>
</dbReference>
<reference evidence="5" key="1">
    <citation type="submission" date="2022-12" db="EMBL/GenBank/DDBJ databases">
        <authorList>
            <person name="Alioto T."/>
            <person name="Alioto T."/>
            <person name="Gomez Garrido J."/>
        </authorList>
    </citation>
    <scope>NUCLEOTIDE SEQUENCE</scope>
</reference>
<name>A0AA35PFQ5_9SAUR</name>
<evidence type="ECO:0000313" key="5">
    <source>
        <dbReference type="EMBL" id="CAI5787286.1"/>
    </source>
</evidence>
<keyword evidence="5" id="KW-0240">DNA-directed RNA polymerase</keyword>
<feature type="compositionally biased region" description="Acidic residues" evidence="4">
    <location>
        <begin position="247"/>
        <end position="265"/>
    </location>
</feature>
<keyword evidence="3" id="KW-0539">Nucleus</keyword>
<dbReference type="PANTHER" id="PTHR15367:SF3">
    <property type="entry name" value="DNA-DIRECTED RNA POLYMERASE III SUBUNIT RPC7"/>
    <property type="match status" value="1"/>
</dbReference>
<evidence type="ECO:0000256" key="2">
    <source>
        <dbReference type="ARBA" id="ARBA00008352"/>
    </source>
</evidence>
<evidence type="ECO:0000313" key="6">
    <source>
        <dbReference type="Proteomes" id="UP001178461"/>
    </source>
</evidence>
<dbReference type="EMBL" id="OX395136">
    <property type="protein sequence ID" value="CAI5787286.1"/>
    <property type="molecule type" value="Genomic_DNA"/>
</dbReference>
<evidence type="ECO:0000256" key="3">
    <source>
        <dbReference type="ARBA" id="ARBA00023242"/>
    </source>
</evidence>
<organism evidence="5 6">
    <name type="scientific">Podarcis lilfordi</name>
    <name type="common">Lilford's wall lizard</name>
    <dbReference type="NCBI Taxonomy" id="74358"/>
    <lineage>
        <taxon>Eukaryota</taxon>
        <taxon>Metazoa</taxon>
        <taxon>Chordata</taxon>
        <taxon>Craniata</taxon>
        <taxon>Vertebrata</taxon>
        <taxon>Euteleostomi</taxon>
        <taxon>Lepidosauria</taxon>
        <taxon>Squamata</taxon>
        <taxon>Bifurcata</taxon>
        <taxon>Unidentata</taxon>
        <taxon>Episquamata</taxon>
        <taxon>Laterata</taxon>
        <taxon>Lacertibaenia</taxon>
        <taxon>Lacertidae</taxon>
        <taxon>Podarcis</taxon>
    </lineage>
</organism>
<evidence type="ECO:0000256" key="1">
    <source>
        <dbReference type="ARBA" id="ARBA00004123"/>
    </source>
</evidence>
<dbReference type="Pfam" id="PF11705">
    <property type="entry name" value="RNA_pol_3_Rpc31"/>
    <property type="match status" value="1"/>
</dbReference>
<comment type="subcellular location">
    <subcellularLocation>
        <location evidence="1">Nucleus</location>
    </subcellularLocation>
</comment>
<keyword evidence="5" id="KW-0804">Transcription</keyword>
<keyword evidence="6" id="KW-1185">Reference proteome</keyword>
<feature type="compositionally biased region" description="Basic and acidic residues" evidence="4">
    <location>
        <begin position="196"/>
        <end position="209"/>
    </location>
</feature>
<feature type="region of interest" description="Disordered" evidence="4">
    <location>
        <begin position="162"/>
        <end position="265"/>
    </location>
</feature>
<dbReference type="PANTHER" id="PTHR15367">
    <property type="entry name" value="DNA-DIRECTED RNA POLYMERASE III"/>
    <property type="match status" value="1"/>
</dbReference>
<dbReference type="InterPro" id="IPR024661">
    <property type="entry name" value="RNA_pol_III_Rpc31"/>
</dbReference>
<dbReference type="GO" id="GO:0005666">
    <property type="term" value="C:RNA polymerase III complex"/>
    <property type="evidence" value="ECO:0007669"/>
    <property type="project" value="TreeGrafter"/>
</dbReference>